<dbReference type="Pfam" id="PF15979">
    <property type="entry name" value="Glyco_hydro_115"/>
    <property type="match status" value="1"/>
</dbReference>
<evidence type="ECO:0000256" key="1">
    <source>
        <dbReference type="ARBA" id="ARBA00022801"/>
    </source>
</evidence>
<evidence type="ECO:0000259" key="2">
    <source>
        <dbReference type="Pfam" id="PF17829"/>
    </source>
</evidence>
<keyword evidence="4" id="KW-1185">Reference proteome</keyword>
<reference evidence="3 4" key="1">
    <citation type="journal article" date="2022" name="Int. J. Syst. Evol. Microbiol.">
        <title>Prevotella herbatica sp. nov., a plant polysaccharide-decomposing anaerobic bacterium isolated from a methanogenic reactor.</title>
        <authorList>
            <person name="Uek A."/>
            <person name="Tonouchi A."/>
            <person name="Kaku N."/>
            <person name="Ueki K."/>
        </authorList>
    </citation>
    <scope>NUCLEOTIDE SEQUENCE [LARGE SCALE GENOMIC DNA]</scope>
    <source>
        <strain evidence="3 4">WR041</strain>
    </source>
</reference>
<keyword evidence="1" id="KW-0378">Hydrolase</keyword>
<dbReference type="Pfam" id="PF17829">
    <property type="entry name" value="GH115_C"/>
    <property type="match status" value="1"/>
</dbReference>
<protein>
    <recommendedName>
        <fullName evidence="2">Gylcosyl hydrolase 115 C-terminal domain-containing protein</fullName>
    </recommendedName>
</protein>
<name>A0ABN6EMS1_9BACT</name>
<dbReference type="Proteomes" id="UP001319045">
    <property type="component" value="Chromosome"/>
</dbReference>
<dbReference type="PANTHER" id="PTHR37842:SF2">
    <property type="entry name" value="GYLCOSYL HYDROLASE 115 C-TERMINAL DOMAIN-CONTAINING PROTEIN"/>
    <property type="match status" value="1"/>
</dbReference>
<dbReference type="Gene3D" id="3.20.20.520">
    <property type="entry name" value="Glycosyl hydrolase family 115"/>
    <property type="match status" value="1"/>
</dbReference>
<dbReference type="Gene3D" id="1.20.58.2150">
    <property type="match status" value="1"/>
</dbReference>
<feature type="domain" description="Gylcosyl hydrolase 115 C-terminal" evidence="2">
    <location>
        <begin position="675"/>
        <end position="815"/>
    </location>
</feature>
<organism evidence="3 4">
    <name type="scientific">Prevotella herbatica</name>
    <dbReference type="NCBI Taxonomy" id="2801997"/>
    <lineage>
        <taxon>Bacteria</taxon>
        <taxon>Pseudomonadati</taxon>
        <taxon>Bacteroidota</taxon>
        <taxon>Bacteroidia</taxon>
        <taxon>Bacteroidales</taxon>
        <taxon>Prevotellaceae</taxon>
        <taxon>Prevotella</taxon>
    </lineage>
</organism>
<sequence length="822" mass="94092">MAGDIVWYDGHYPITYTVHKKCKLVVRTALDMFSDDMQDVTGMKAIQSSPTTAKIQITQLDIASNSTKKSLKSMNVPVDEIASKTECFDIRTNKSGTILITGSDGRGTAYGILELSRMAGVSPWTWWADSKPQHKDILTINDNFNTTQSPSVKYRGIFINDEDWSLQPWSWKIYEKENKTGCIGAKTYKQIFKLLLRLRANTMWPAMHRGTVPFYFVNGNKETADSCGIIIGTSHCEPLMRNNVGEWDVVKRGNFNYVTNGKNVRDYWAERLKEVARYDNLYTIGMRGIHDGSMEGVKTMQEKTIWLQNAIDDQRELLKKYVNKDVACIPQVFVPYKEVLQIMENGLKVPEDVTLLWCDDNYGYMTRLKEKNEQQRSGGAGVYYHMSYWGRPHDYLWLCTTQPGLVYSEMKQAYDNNARKEWIVNIHNPKPAAYQLELFMDMAWNINSISPSTINNHLGNWLIREFGENAGKKLLPVMLEYYRLCGIRKPEHMGWTQVELDKATNVRGMSWIKDTEFSNEFGGEMDRYLEHYADIKKAIEDIKGTIAKEKRDAYFSHIEYGVCASADMATKMLEAQRARSFATGQVNATLWSRDSVMTLASAKSMEAYHDIQNITDYYNNKMAGGKWKYSMTSMPRDLFAFYPPMLPIMPSDSIAKEMIIKSAVAKRHTIKINDAIAMDACQYSSATAGAYTIQALGHSMNAVALPKEGYLEYEFESDRNADTMLRVAVIPTQPNDDGDIRIAINIDGKDYTVKSYKEKDRSEQWKLNVLRGQAVLLFPINISKGHHTLSIKAIDNHVEVDQWMIDFIKDRHFYVFPTQSDN</sequence>
<gene>
    <name evidence="3" type="ORF">prwr041_19440</name>
</gene>
<dbReference type="InterPro" id="IPR031924">
    <property type="entry name" value="GH115"/>
</dbReference>
<proteinExistence type="predicted"/>
<evidence type="ECO:0000313" key="4">
    <source>
        <dbReference type="Proteomes" id="UP001319045"/>
    </source>
</evidence>
<dbReference type="InterPro" id="IPR029018">
    <property type="entry name" value="Hex-like_dom2"/>
</dbReference>
<dbReference type="Gene3D" id="3.30.379.10">
    <property type="entry name" value="Chitobiase/beta-hexosaminidase domain 2-like"/>
    <property type="match status" value="1"/>
</dbReference>
<evidence type="ECO:0000313" key="3">
    <source>
        <dbReference type="EMBL" id="BCS86051.1"/>
    </source>
</evidence>
<dbReference type="PANTHER" id="PTHR37842">
    <property type="match status" value="1"/>
</dbReference>
<dbReference type="Gene3D" id="2.60.120.1620">
    <property type="match status" value="1"/>
</dbReference>
<dbReference type="InterPro" id="IPR042301">
    <property type="entry name" value="GH115_sf"/>
</dbReference>
<accession>A0ABN6EMS1</accession>
<dbReference type="InterPro" id="IPR041437">
    <property type="entry name" value="GH115_C"/>
</dbReference>
<dbReference type="EMBL" id="AP024484">
    <property type="protein sequence ID" value="BCS86051.1"/>
    <property type="molecule type" value="Genomic_DNA"/>
</dbReference>
<dbReference type="SUPFAM" id="SSF55545">
    <property type="entry name" value="beta-N-acetylhexosaminidase-like domain"/>
    <property type="match status" value="1"/>
</dbReference>